<comment type="caution">
    <text evidence="3">The sequence shown here is derived from an EMBL/GenBank/DDBJ whole genome shotgun (WGS) entry which is preliminary data.</text>
</comment>
<dbReference type="STRING" id="1399968.CI15_00690"/>
<dbReference type="AlphaFoldDB" id="A0A149Q1M1"/>
<proteinExistence type="predicted"/>
<dbReference type="PANTHER" id="PTHR43798">
    <property type="entry name" value="MONOACYLGLYCEROL LIPASE"/>
    <property type="match status" value="1"/>
</dbReference>
<evidence type="ECO:0000313" key="4">
    <source>
        <dbReference type="Proteomes" id="UP000075613"/>
    </source>
</evidence>
<dbReference type="Gene3D" id="3.40.50.1820">
    <property type="entry name" value="alpha/beta hydrolase"/>
    <property type="match status" value="1"/>
</dbReference>
<name>A0A149Q1M1_9BURK</name>
<keyword evidence="3" id="KW-0378">Hydrolase</keyword>
<dbReference type="PRINTS" id="PR00412">
    <property type="entry name" value="EPOXHYDRLASE"/>
</dbReference>
<dbReference type="InterPro" id="IPR000073">
    <property type="entry name" value="AB_hydrolase_1"/>
</dbReference>
<accession>A0A149Q1M1</accession>
<reference evidence="3 4" key="1">
    <citation type="journal article" date="2015" name="Int. J. Syst. Evol. Microbiol.">
        <title>Burkholderia monticola sp. nov., isolated from mountain soil.</title>
        <authorList>
            <person name="Baek I."/>
            <person name="Seo B."/>
            <person name="Lee I."/>
            <person name="Yi H."/>
            <person name="Chun J."/>
        </authorList>
    </citation>
    <scope>NUCLEOTIDE SEQUENCE [LARGE SCALE GENOMIC DNA]</scope>
    <source>
        <strain evidence="3 4">JC2948</strain>
    </source>
</reference>
<dbReference type="Pfam" id="PF00561">
    <property type="entry name" value="Abhydrolase_1"/>
    <property type="match status" value="1"/>
</dbReference>
<gene>
    <name evidence="3" type="ORF">CI15_00690</name>
</gene>
<dbReference type="PRINTS" id="PR00111">
    <property type="entry name" value="ABHYDROLASE"/>
</dbReference>
<evidence type="ECO:0000256" key="1">
    <source>
        <dbReference type="SAM" id="MobiDB-lite"/>
    </source>
</evidence>
<feature type="region of interest" description="Disordered" evidence="1">
    <location>
        <begin position="323"/>
        <end position="343"/>
    </location>
</feature>
<sequence length="343" mass="37214">MPTSFKKAGLFRGTAGAVAATAIAGAATALWVLHRARKAERDNPPLGRLIEVDGIRLHFIDKGKGPVVVLLHGNAVQLQDFIGCGLIDRLAEHHRVIAFDRPGFGHSLRPRDRLWTAQAQAAVIRQALVQINVKQPVVVGHSWGTLVALGLATEFPTEVRGLVLISGYYYPSARMDVALATPVALPVLGDALRYTVSPLTSRVMLRRSVEAMFAPAPMPDRYLDVVPREMLLRPMQIRAAAEDAAFMIPSAAHCCAHYATLKMPVSIFAGDGDKVVAPEAQSVRLHRDLPRSDLTVMPGAGHMVHYALTEEITNAIARMSADTDTKKIESSRSMDDVPLTMAD</sequence>
<evidence type="ECO:0000313" key="3">
    <source>
        <dbReference type="EMBL" id="KXU91143.1"/>
    </source>
</evidence>
<feature type="domain" description="AB hydrolase-1" evidence="2">
    <location>
        <begin position="66"/>
        <end position="306"/>
    </location>
</feature>
<dbReference type="OrthoDB" id="5853561at2"/>
<keyword evidence="4" id="KW-1185">Reference proteome</keyword>
<dbReference type="SUPFAM" id="SSF53474">
    <property type="entry name" value="alpha/beta-Hydrolases"/>
    <property type="match status" value="1"/>
</dbReference>
<organism evidence="3 4">
    <name type="scientific">Paraburkholderia monticola</name>
    <dbReference type="NCBI Taxonomy" id="1399968"/>
    <lineage>
        <taxon>Bacteria</taxon>
        <taxon>Pseudomonadati</taxon>
        <taxon>Pseudomonadota</taxon>
        <taxon>Betaproteobacteria</taxon>
        <taxon>Burkholderiales</taxon>
        <taxon>Burkholderiaceae</taxon>
        <taxon>Paraburkholderia</taxon>
    </lineage>
</organism>
<evidence type="ECO:0000259" key="2">
    <source>
        <dbReference type="Pfam" id="PF00561"/>
    </source>
</evidence>
<dbReference type="InterPro" id="IPR050266">
    <property type="entry name" value="AB_hydrolase_sf"/>
</dbReference>
<dbReference type="GO" id="GO:0016787">
    <property type="term" value="F:hydrolase activity"/>
    <property type="evidence" value="ECO:0007669"/>
    <property type="project" value="UniProtKB-KW"/>
</dbReference>
<dbReference type="EMBL" id="LRBG01000001">
    <property type="protein sequence ID" value="KXU91143.1"/>
    <property type="molecule type" value="Genomic_DNA"/>
</dbReference>
<feature type="compositionally biased region" description="Basic and acidic residues" evidence="1">
    <location>
        <begin position="323"/>
        <end position="335"/>
    </location>
</feature>
<dbReference type="RefSeq" id="WP_062123184.1">
    <property type="nucleotide sequence ID" value="NZ_LRBG01000001.1"/>
</dbReference>
<dbReference type="InterPro" id="IPR029058">
    <property type="entry name" value="AB_hydrolase_fold"/>
</dbReference>
<protein>
    <submittedName>
        <fullName evidence="3">Hydrolase</fullName>
    </submittedName>
</protein>
<dbReference type="InterPro" id="IPR000639">
    <property type="entry name" value="Epox_hydrolase-like"/>
</dbReference>
<dbReference type="Proteomes" id="UP000075613">
    <property type="component" value="Unassembled WGS sequence"/>
</dbReference>